<dbReference type="PANTHER" id="PTHR43584:SF8">
    <property type="entry name" value="N-ACETYLMURAMATE ALPHA-1-PHOSPHATE URIDYLYLTRANSFERASE"/>
    <property type="match status" value="1"/>
</dbReference>
<dbReference type="SUPFAM" id="SSF53448">
    <property type="entry name" value="Nucleotide-diphospho-sugar transferases"/>
    <property type="match status" value="1"/>
</dbReference>
<gene>
    <name evidence="4" type="primary">glmU_1</name>
    <name evidence="4" type="ORF">NGKP54_PROKKA_03156</name>
</gene>
<evidence type="ECO:0000256" key="2">
    <source>
        <dbReference type="ARBA" id="ARBA00022695"/>
    </source>
</evidence>
<dbReference type="RefSeq" id="WP_108452537.1">
    <property type="nucleotide sequence ID" value="NZ_CABVMH010000007.1"/>
</dbReference>
<dbReference type="EMBL" id="LR793264">
    <property type="protein sequence ID" value="CAB3558937.1"/>
    <property type="molecule type" value="Genomic_DNA"/>
</dbReference>
<evidence type="ECO:0000256" key="1">
    <source>
        <dbReference type="ARBA" id="ARBA00022679"/>
    </source>
</evidence>
<organism evidence="4">
    <name type="scientific">Klebsiella pneumoniae</name>
    <dbReference type="NCBI Taxonomy" id="573"/>
    <lineage>
        <taxon>Bacteria</taxon>
        <taxon>Pseudomonadati</taxon>
        <taxon>Pseudomonadota</taxon>
        <taxon>Gammaproteobacteria</taxon>
        <taxon>Enterobacterales</taxon>
        <taxon>Enterobacteriaceae</taxon>
        <taxon>Klebsiella/Raoultella group</taxon>
        <taxon>Klebsiella</taxon>
        <taxon>Klebsiella pneumoniae complex</taxon>
    </lineage>
</organism>
<dbReference type="AlphaFoldDB" id="A0A8D6T214"/>
<evidence type="ECO:0000259" key="3">
    <source>
        <dbReference type="Pfam" id="PF00483"/>
    </source>
</evidence>
<dbReference type="PIRSF" id="PIRSF028162">
    <property type="entry name" value="BcbE_prd"/>
    <property type="match status" value="1"/>
</dbReference>
<dbReference type="InterPro" id="IPR016873">
    <property type="entry name" value="Caps_polysacc_synth_BcbE_prd"/>
</dbReference>
<accession>A0A8D6T214</accession>
<proteinExistence type="predicted"/>
<name>A0A8D6T214_KLEPN</name>
<dbReference type="Pfam" id="PF00483">
    <property type="entry name" value="NTP_transferase"/>
    <property type="match status" value="1"/>
</dbReference>
<evidence type="ECO:0000313" key="4">
    <source>
        <dbReference type="EMBL" id="CAB3558937.1"/>
    </source>
</evidence>
<keyword evidence="2" id="KW-0548">Nucleotidyltransferase</keyword>
<dbReference type="InterPro" id="IPR050065">
    <property type="entry name" value="GlmU-like"/>
</dbReference>
<dbReference type="InterPro" id="IPR029044">
    <property type="entry name" value="Nucleotide-diphossugar_trans"/>
</dbReference>
<protein>
    <submittedName>
        <fullName evidence="4">Bifunctional protein GlmU</fullName>
    </submittedName>
</protein>
<dbReference type="InterPro" id="IPR005835">
    <property type="entry name" value="NTP_transferase_dom"/>
</dbReference>
<dbReference type="Gene3D" id="3.90.550.10">
    <property type="entry name" value="Spore Coat Polysaccharide Biosynthesis Protein SpsA, Chain A"/>
    <property type="match status" value="1"/>
</dbReference>
<sequence length="271" mass="29512">MLNIVIPMAGRGSRFAEAGFTDPKPFIPVGDMPMIELVIRNLRPACPHRFIFVCQQSHLERYDFHHRLQTLAPGCEVLGLSGITAGAACSVLMASDLIDNASPLLIANSDQWVDIDIDAFLSVANRPGTDGLIMTMPATDPKWSYVLKDTKERVCRVVEKKVVSNEATTGIYHFQRGSDFCREAQAMIADDERSQGEFYVAPVYTRLYNAGQTAIATYNIGAGMHGLGTPQDLTAFTSGPHFVRAMSRCSKAGLHHGFAPVAAPVLAERVG</sequence>
<feature type="domain" description="Nucleotidyl transferase" evidence="3">
    <location>
        <begin position="8"/>
        <end position="222"/>
    </location>
</feature>
<reference evidence="4" key="1">
    <citation type="submission" date="2020-04" db="EMBL/GenBank/DDBJ databases">
        <authorList>
            <person name="Naeem R."/>
            <person name="Antony C."/>
            <person name="Guan Q."/>
        </authorList>
    </citation>
    <scope>NUCLEOTIDE SEQUENCE</scope>
    <source>
        <strain evidence="4">NGKP54</strain>
    </source>
</reference>
<dbReference type="PANTHER" id="PTHR43584">
    <property type="entry name" value="NUCLEOTIDYL TRANSFERASE"/>
    <property type="match status" value="1"/>
</dbReference>
<dbReference type="GO" id="GO:0016779">
    <property type="term" value="F:nucleotidyltransferase activity"/>
    <property type="evidence" value="ECO:0007669"/>
    <property type="project" value="UniProtKB-KW"/>
</dbReference>
<keyword evidence="1" id="KW-0808">Transferase</keyword>
<dbReference type="CDD" id="cd04183">
    <property type="entry name" value="GT2_BcE_like"/>
    <property type="match status" value="1"/>
</dbReference>